<keyword evidence="1" id="KW-0472">Membrane</keyword>
<evidence type="ECO:0000313" key="3">
    <source>
        <dbReference type="Proteomes" id="UP000217838"/>
    </source>
</evidence>
<organism evidence="2 3">
    <name type="scientific">Aerophobetes bacterium</name>
    <dbReference type="NCBI Taxonomy" id="2030807"/>
    <lineage>
        <taxon>Bacteria</taxon>
        <taxon>Candidatus Aerophobota</taxon>
    </lineage>
</organism>
<keyword evidence="1" id="KW-0812">Transmembrane</keyword>
<dbReference type="AlphaFoldDB" id="A0A2A4YCI5"/>
<accession>A0A2A4YCI5</accession>
<feature type="transmembrane region" description="Helical" evidence="1">
    <location>
        <begin position="79"/>
        <end position="99"/>
    </location>
</feature>
<name>A0A2A4YCI5_UNCAE</name>
<dbReference type="EMBL" id="NVUU01000096">
    <property type="protein sequence ID" value="PCI92558.1"/>
    <property type="molecule type" value="Genomic_DNA"/>
</dbReference>
<feature type="transmembrane region" description="Helical" evidence="1">
    <location>
        <begin position="7"/>
        <end position="28"/>
    </location>
</feature>
<sequence>MPFRKCIFLTFFTSLIYAIAAYFLISHYFFNSPRFNEIRLLASALYMWIPGFFALYFAKKEKMKLPVFQKPTKFVIPAILVPVLITFVGVFVNLIFAPFS</sequence>
<dbReference type="Proteomes" id="UP000217838">
    <property type="component" value="Unassembled WGS sequence"/>
</dbReference>
<reference evidence="3" key="1">
    <citation type="submission" date="2017-08" db="EMBL/GenBank/DDBJ databases">
        <title>A dynamic microbial community with high functional redundancy inhabits the cold, oxic subseafloor aquifer.</title>
        <authorList>
            <person name="Tully B.J."/>
            <person name="Wheat C.G."/>
            <person name="Glazer B.T."/>
            <person name="Huber J.A."/>
        </authorList>
    </citation>
    <scope>NUCLEOTIDE SEQUENCE [LARGE SCALE GENOMIC DNA]</scope>
</reference>
<keyword evidence="1" id="KW-1133">Transmembrane helix</keyword>
<feature type="transmembrane region" description="Helical" evidence="1">
    <location>
        <begin position="40"/>
        <end position="58"/>
    </location>
</feature>
<protein>
    <submittedName>
        <fullName evidence="2">Uncharacterized protein</fullName>
    </submittedName>
</protein>
<proteinExistence type="predicted"/>
<feature type="non-terminal residue" evidence="2">
    <location>
        <position position="100"/>
    </location>
</feature>
<evidence type="ECO:0000256" key="1">
    <source>
        <dbReference type="SAM" id="Phobius"/>
    </source>
</evidence>
<comment type="caution">
    <text evidence="2">The sequence shown here is derived from an EMBL/GenBank/DDBJ whole genome shotgun (WGS) entry which is preliminary data.</text>
</comment>
<evidence type="ECO:0000313" key="2">
    <source>
        <dbReference type="EMBL" id="PCI92558.1"/>
    </source>
</evidence>
<gene>
    <name evidence="2" type="ORF">COB11_07070</name>
</gene>